<evidence type="ECO:0000256" key="3">
    <source>
        <dbReference type="ARBA" id="ARBA00023082"/>
    </source>
</evidence>
<dbReference type="Proteomes" id="UP000231932">
    <property type="component" value="Chromosome"/>
</dbReference>
<dbReference type="PANTHER" id="PTHR43133:SF8">
    <property type="entry name" value="RNA POLYMERASE SIGMA FACTOR HI_1459-RELATED"/>
    <property type="match status" value="1"/>
</dbReference>
<feature type="domain" description="RNA polymerase sigma-70 region 2" evidence="6">
    <location>
        <begin position="22"/>
        <end position="89"/>
    </location>
</feature>
<dbReference type="Pfam" id="PF08281">
    <property type="entry name" value="Sigma70_r4_2"/>
    <property type="match status" value="1"/>
</dbReference>
<name>A0A2K8N3G6_9BACL</name>
<evidence type="ECO:0000259" key="7">
    <source>
        <dbReference type="Pfam" id="PF08281"/>
    </source>
</evidence>
<keyword evidence="4" id="KW-0238">DNA-binding</keyword>
<evidence type="ECO:0000256" key="4">
    <source>
        <dbReference type="ARBA" id="ARBA00023125"/>
    </source>
</evidence>
<dbReference type="Gene3D" id="1.10.1740.10">
    <property type="match status" value="1"/>
</dbReference>
<keyword evidence="5" id="KW-0804">Transcription</keyword>
<comment type="similarity">
    <text evidence="1">Belongs to the sigma-70 factor family. ECF subfamily.</text>
</comment>
<dbReference type="InterPro" id="IPR007627">
    <property type="entry name" value="RNA_pol_sigma70_r2"/>
</dbReference>
<dbReference type="Gene3D" id="1.10.10.10">
    <property type="entry name" value="Winged helix-like DNA-binding domain superfamily/Winged helix DNA-binding domain"/>
    <property type="match status" value="1"/>
</dbReference>
<keyword evidence="2" id="KW-0805">Transcription regulation</keyword>
<evidence type="ECO:0000259" key="6">
    <source>
        <dbReference type="Pfam" id="PF04542"/>
    </source>
</evidence>
<dbReference type="InterPro" id="IPR039425">
    <property type="entry name" value="RNA_pol_sigma-70-like"/>
</dbReference>
<protein>
    <submittedName>
        <fullName evidence="8">RNA polymerase sigma factor</fullName>
    </submittedName>
</protein>
<dbReference type="EMBL" id="CP024955">
    <property type="protein sequence ID" value="ATY84029.1"/>
    <property type="molecule type" value="Genomic_DNA"/>
</dbReference>
<evidence type="ECO:0000313" key="9">
    <source>
        <dbReference type="Proteomes" id="UP000231932"/>
    </source>
</evidence>
<accession>A0A2K8N3G6</accession>
<dbReference type="RefSeq" id="WP_100666862.1">
    <property type="nucleotide sequence ID" value="NZ_CP024955.1"/>
</dbReference>
<keyword evidence="3" id="KW-0731">Sigma factor</keyword>
<proteinExistence type="inferred from homology"/>
<dbReference type="CDD" id="cd06171">
    <property type="entry name" value="Sigma70_r4"/>
    <property type="match status" value="1"/>
</dbReference>
<feature type="domain" description="RNA polymerase sigma factor 70 region 4 type 2" evidence="7">
    <location>
        <begin position="119"/>
        <end position="172"/>
    </location>
</feature>
<dbReference type="GO" id="GO:0016987">
    <property type="term" value="F:sigma factor activity"/>
    <property type="evidence" value="ECO:0007669"/>
    <property type="project" value="UniProtKB-KW"/>
</dbReference>
<dbReference type="PANTHER" id="PTHR43133">
    <property type="entry name" value="RNA POLYMERASE ECF-TYPE SIGMA FACTO"/>
    <property type="match status" value="1"/>
</dbReference>
<sequence>MESDEALARAFAEGHTGSFEVLVYRYHRPIHAYIQRLLGRTEPAEDLVQETFFRFVREVQRGRVPERVRPWLYRVATNLCRDYWKAAERRSEPGLPEDWSPAVLEKPSVSEIYERLETRQMIRDALDELSEIQKRMVILRFYQDLTYREIAEVLEVPEGTVKAYLFKALRHLREVFEQREPMGKGGEGIAARAISRR</sequence>
<dbReference type="GO" id="GO:0003677">
    <property type="term" value="F:DNA binding"/>
    <property type="evidence" value="ECO:0007669"/>
    <property type="project" value="UniProtKB-KW"/>
</dbReference>
<organism evidence="8 9">
    <name type="scientific">Kyrpidia spormannii</name>
    <dbReference type="NCBI Taxonomy" id="2055160"/>
    <lineage>
        <taxon>Bacteria</taxon>
        <taxon>Bacillati</taxon>
        <taxon>Bacillota</taxon>
        <taxon>Bacilli</taxon>
        <taxon>Bacillales</taxon>
        <taxon>Alicyclobacillaceae</taxon>
        <taxon>Kyrpidia</taxon>
    </lineage>
</organism>
<evidence type="ECO:0000256" key="5">
    <source>
        <dbReference type="ARBA" id="ARBA00023163"/>
    </source>
</evidence>
<dbReference type="NCBIfam" id="TIGR02937">
    <property type="entry name" value="sigma70-ECF"/>
    <property type="match status" value="1"/>
</dbReference>
<gene>
    <name evidence="8" type="ORF">CVV65_02895</name>
</gene>
<dbReference type="SUPFAM" id="SSF88659">
    <property type="entry name" value="Sigma3 and sigma4 domains of RNA polymerase sigma factors"/>
    <property type="match status" value="1"/>
</dbReference>
<dbReference type="GO" id="GO:0006352">
    <property type="term" value="P:DNA-templated transcription initiation"/>
    <property type="evidence" value="ECO:0007669"/>
    <property type="project" value="InterPro"/>
</dbReference>
<dbReference type="InterPro" id="IPR013325">
    <property type="entry name" value="RNA_pol_sigma_r2"/>
</dbReference>
<reference evidence="9" key="1">
    <citation type="submission" date="2017-11" db="EMBL/GenBank/DDBJ databases">
        <title>Complete Genome Sequence of Kyrpidia sp. Strain EA-1, a thermophilic, hydrogen-oxidizing Bacterium, isolated from the Azores.</title>
        <authorList>
            <person name="Reiner J.E."/>
            <person name="Lapp C.J."/>
            <person name="Bunk B."/>
            <person name="Gescher J."/>
        </authorList>
    </citation>
    <scope>NUCLEOTIDE SEQUENCE [LARGE SCALE GENOMIC DNA]</scope>
    <source>
        <strain evidence="9">EA-1</strain>
    </source>
</reference>
<dbReference type="OrthoDB" id="9785675at2"/>
<dbReference type="KEGG" id="kyr:CVV65_02895"/>
<dbReference type="SUPFAM" id="SSF88946">
    <property type="entry name" value="Sigma2 domain of RNA polymerase sigma factors"/>
    <property type="match status" value="1"/>
</dbReference>
<evidence type="ECO:0000313" key="8">
    <source>
        <dbReference type="EMBL" id="ATY84029.1"/>
    </source>
</evidence>
<keyword evidence="9" id="KW-1185">Reference proteome</keyword>
<dbReference type="InterPro" id="IPR013249">
    <property type="entry name" value="RNA_pol_sigma70_r4_t2"/>
</dbReference>
<dbReference type="InterPro" id="IPR013324">
    <property type="entry name" value="RNA_pol_sigma_r3/r4-like"/>
</dbReference>
<evidence type="ECO:0000256" key="1">
    <source>
        <dbReference type="ARBA" id="ARBA00010641"/>
    </source>
</evidence>
<evidence type="ECO:0000256" key="2">
    <source>
        <dbReference type="ARBA" id="ARBA00023015"/>
    </source>
</evidence>
<dbReference type="AlphaFoldDB" id="A0A2K8N3G6"/>
<dbReference type="InterPro" id="IPR014284">
    <property type="entry name" value="RNA_pol_sigma-70_dom"/>
</dbReference>
<dbReference type="Pfam" id="PF04542">
    <property type="entry name" value="Sigma70_r2"/>
    <property type="match status" value="1"/>
</dbReference>
<dbReference type="InterPro" id="IPR036388">
    <property type="entry name" value="WH-like_DNA-bd_sf"/>
</dbReference>